<proteinExistence type="predicted"/>
<comment type="caution">
    <text evidence="1">The sequence shown here is derived from an EMBL/GenBank/DDBJ whole genome shotgun (WGS) entry which is preliminary data.</text>
</comment>
<sequence>MSTTPSESEIIQGDQEVQETEKVQLEVTTRHIEANRVIRVAFNQLRMALPWKNSDGVPTRRKILWRAIEYIRHLNNLLGK</sequence>
<dbReference type="GO" id="GO:0046983">
    <property type="term" value="F:protein dimerization activity"/>
    <property type="evidence" value="ECO:0007669"/>
    <property type="project" value="InterPro"/>
</dbReference>
<evidence type="ECO:0000313" key="2">
    <source>
        <dbReference type="Proteomes" id="UP000483820"/>
    </source>
</evidence>
<dbReference type="EMBL" id="WUAV01000003">
    <property type="protein sequence ID" value="KAF1760081.1"/>
    <property type="molecule type" value="Genomic_DNA"/>
</dbReference>
<reference evidence="1 2" key="1">
    <citation type="submission" date="2019-12" db="EMBL/GenBank/DDBJ databases">
        <title>Chromosome-level assembly of the Caenorhabditis remanei genome.</title>
        <authorList>
            <person name="Teterina A.A."/>
            <person name="Willis J.H."/>
            <person name="Phillips P.C."/>
        </authorList>
    </citation>
    <scope>NUCLEOTIDE SEQUENCE [LARGE SCALE GENOMIC DNA]</scope>
    <source>
        <strain evidence="1 2">PX506</strain>
        <tissue evidence="1">Whole organism</tissue>
    </source>
</reference>
<dbReference type="RefSeq" id="XP_003104903.2">
    <property type="nucleotide sequence ID" value="XM_003104855.2"/>
</dbReference>
<protein>
    <submittedName>
        <fullName evidence="1">Uncharacterized protein</fullName>
    </submittedName>
</protein>
<dbReference type="AlphaFoldDB" id="A0A6A5GZD8"/>
<accession>A0A6A5GZD8</accession>
<gene>
    <name evidence="1" type="ORF">GCK72_008327</name>
</gene>
<dbReference type="KEGG" id="crq:GCK72_008327"/>
<organism evidence="1 2">
    <name type="scientific">Caenorhabditis remanei</name>
    <name type="common">Caenorhabditis vulgaris</name>
    <dbReference type="NCBI Taxonomy" id="31234"/>
    <lineage>
        <taxon>Eukaryota</taxon>
        <taxon>Metazoa</taxon>
        <taxon>Ecdysozoa</taxon>
        <taxon>Nematoda</taxon>
        <taxon>Chromadorea</taxon>
        <taxon>Rhabditida</taxon>
        <taxon>Rhabditina</taxon>
        <taxon>Rhabditomorpha</taxon>
        <taxon>Rhabditoidea</taxon>
        <taxon>Rhabditidae</taxon>
        <taxon>Peloderinae</taxon>
        <taxon>Caenorhabditis</taxon>
    </lineage>
</organism>
<dbReference type="Gene3D" id="4.10.280.10">
    <property type="entry name" value="Helix-loop-helix DNA-binding domain"/>
    <property type="match status" value="1"/>
</dbReference>
<evidence type="ECO:0000313" key="1">
    <source>
        <dbReference type="EMBL" id="KAF1760081.1"/>
    </source>
</evidence>
<dbReference type="GeneID" id="9809609"/>
<dbReference type="CTD" id="9809609"/>
<dbReference type="Proteomes" id="UP000483820">
    <property type="component" value="Chromosome III"/>
</dbReference>
<dbReference type="SUPFAM" id="SSF47459">
    <property type="entry name" value="HLH, helix-loop-helix DNA-binding domain"/>
    <property type="match status" value="1"/>
</dbReference>
<name>A0A6A5GZD8_CAERE</name>
<dbReference type="InterPro" id="IPR036638">
    <property type="entry name" value="HLH_DNA-bd_sf"/>
</dbReference>